<sequence>MLLEEAMAEVGEFGLFQYLLIGYLVVFVAPLRVLPLFTHIFTFLVPPHRCRLPTHLSLLESSNSTTTESLLDLYIPREPDGTFSQCSMYLPNTTMMEDQWNNSFTTTTSCLYGWEYDYSIFYPTIVSEVSLIDVHCISLLTY</sequence>
<evidence type="ECO:0000313" key="2">
    <source>
        <dbReference type="EMBL" id="MBY07000.1"/>
    </source>
</evidence>
<reference evidence="2" key="1">
    <citation type="submission" date="2018-03" db="EMBL/GenBank/DDBJ databases">
        <title>The relapsing fever spirochete Borrelia turicatae persists in the highly oxidative environment of its soft-bodied tick vector.</title>
        <authorList>
            <person name="Bourret T.J."/>
            <person name="Boyle W.K."/>
            <person name="Valenzuela J.G."/>
            <person name="Oliveira F."/>
            <person name="Lopez J.E."/>
        </authorList>
    </citation>
    <scope>NUCLEOTIDE SEQUENCE</scope>
    <source>
        <strain evidence="2">Kansas strain/isolate</strain>
        <tissue evidence="2">Salivary glands</tissue>
    </source>
</reference>
<feature type="transmembrane region" description="Helical" evidence="1">
    <location>
        <begin position="20"/>
        <end position="45"/>
    </location>
</feature>
<protein>
    <submittedName>
        <fullName evidence="2">Putative synaptic vesicle transporter svop</fullName>
    </submittedName>
</protein>
<accession>A0A2R5LBW4</accession>
<name>A0A2R5LBW4_9ACAR</name>
<organism evidence="2">
    <name type="scientific">Ornithodoros turicata</name>
    <dbReference type="NCBI Taxonomy" id="34597"/>
    <lineage>
        <taxon>Eukaryota</taxon>
        <taxon>Metazoa</taxon>
        <taxon>Ecdysozoa</taxon>
        <taxon>Arthropoda</taxon>
        <taxon>Chelicerata</taxon>
        <taxon>Arachnida</taxon>
        <taxon>Acari</taxon>
        <taxon>Parasitiformes</taxon>
        <taxon>Ixodida</taxon>
        <taxon>Ixodoidea</taxon>
        <taxon>Argasidae</taxon>
        <taxon>Ornithodorinae</taxon>
        <taxon>Ornithodoros</taxon>
    </lineage>
</organism>
<evidence type="ECO:0000256" key="1">
    <source>
        <dbReference type="SAM" id="Phobius"/>
    </source>
</evidence>
<dbReference type="EMBL" id="GGLE01002874">
    <property type="protein sequence ID" value="MBY07000.1"/>
    <property type="molecule type" value="Transcribed_RNA"/>
</dbReference>
<keyword evidence="1" id="KW-0472">Membrane</keyword>
<keyword evidence="1" id="KW-1133">Transmembrane helix</keyword>
<dbReference type="AlphaFoldDB" id="A0A2R5LBW4"/>
<keyword evidence="1" id="KW-0812">Transmembrane</keyword>
<proteinExistence type="predicted"/>